<accession>A3ZRW4</accession>
<evidence type="ECO:0000256" key="1">
    <source>
        <dbReference type="ARBA" id="ARBA00004141"/>
    </source>
</evidence>
<feature type="transmembrane region" description="Helical" evidence="7">
    <location>
        <begin position="197"/>
        <end position="214"/>
    </location>
</feature>
<dbReference type="InterPro" id="IPR058533">
    <property type="entry name" value="Cation_efflux_TM"/>
</dbReference>
<evidence type="ECO:0000256" key="5">
    <source>
        <dbReference type="ARBA" id="ARBA00023136"/>
    </source>
</evidence>
<feature type="transmembrane region" description="Helical" evidence="7">
    <location>
        <begin position="41"/>
        <end position="59"/>
    </location>
</feature>
<dbReference type="Gene3D" id="1.20.1510.10">
    <property type="entry name" value="Cation efflux protein transmembrane domain"/>
    <property type="match status" value="1"/>
</dbReference>
<keyword evidence="3 7" id="KW-0812">Transmembrane</keyword>
<dbReference type="SUPFAM" id="SSF161111">
    <property type="entry name" value="Cation efflux protein transmembrane domain-like"/>
    <property type="match status" value="1"/>
</dbReference>
<reference evidence="9 10" key="1">
    <citation type="submission" date="2006-02" db="EMBL/GenBank/DDBJ databases">
        <authorList>
            <person name="Amann R."/>
            <person name="Ferriera S."/>
            <person name="Johnson J."/>
            <person name="Kravitz S."/>
            <person name="Halpern A."/>
            <person name="Remington K."/>
            <person name="Beeson K."/>
            <person name="Tran B."/>
            <person name="Rogers Y.-H."/>
            <person name="Friedman R."/>
            <person name="Venter J.C."/>
        </authorList>
    </citation>
    <scope>NUCLEOTIDE SEQUENCE [LARGE SCALE GENOMIC DNA]</scope>
    <source>
        <strain evidence="9 10">DSM 3645</strain>
    </source>
</reference>
<feature type="transmembrane region" description="Helical" evidence="7">
    <location>
        <begin position="142"/>
        <end position="162"/>
    </location>
</feature>
<keyword evidence="5 7" id="KW-0472">Membrane</keyword>
<feature type="domain" description="Cation efflux protein transmembrane" evidence="8">
    <location>
        <begin position="53"/>
        <end position="242"/>
    </location>
</feature>
<dbReference type="Proteomes" id="UP000004358">
    <property type="component" value="Unassembled WGS sequence"/>
</dbReference>
<dbReference type="PANTHER" id="PTHR43840:SF15">
    <property type="entry name" value="MITOCHONDRIAL METAL TRANSPORTER 1-RELATED"/>
    <property type="match status" value="1"/>
</dbReference>
<sequence>MPKKYGNGTIGRGSSMPLSPALEFPPQQDQALRKARRLERLTIAYLASVVVVMFFSMGASQAMKTAWMEDMLGFIPPLVFLIATRIAIWPPNKRFPYGYHRVISIAFLCASLALFTMGAWLLVDAVYKLIVAEHPTIGGVQIFGRTIWLGWLMIPALLYSSLPSMWLGRAKLPLAKTMHDKVLFADAAMNRADWQTALAAIAGIVGVGFGFWWADAAAAGLISFSVLYDGYRNLREVITNLMDEAPKKVGEDNTDPLPQQLESLLLSRDWIVAASVRMREQGHVYFGEALIVVAPNFVGDLPQSLSELTDEATRYDWRIHDLVIAPVPQLPEEA</sequence>
<comment type="subcellular location">
    <subcellularLocation>
        <location evidence="1">Membrane</location>
        <topology evidence="1">Multi-pass membrane protein</topology>
    </subcellularLocation>
</comment>
<feature type="transmembrane region" description="Helical" evidence="7">
    <location>
        <begin position="102"/>
        <end position="122"/>
    </location>
</feature>
<dbReference type="AlphaFoldDB" id="A3ZRW4"/>
<feature type="transmembrane region" description="Helical" evidence="7">
    <location>
        <begin position="71"/>
        <end position="90"/>
    </location>
</feature>
<gene>
    <name evidence="9" type="ORF">DSM3645_12721</name>
</gene>
<evidence type="ECO:0000313" key="10">
    <source>
        <dbReference type="Proteomes" id="UP000004358"/>
    </source>
</evidence>
<evidence type="ECO:0000256" key="6">
    <source>
        <dbReference type="SAM" id="MobiDB-lite"/>
    </source>
</evidence>
<evidence type="ECO:0000256" key="4">
    <source>
        <dbReference type="ARBA" id="ARBA00022989"/>
    </source>
</evidence>
<dbReference type="STRING" id="314230.DSM3645_12721"/>
<proteinExistence type="predicted"/>
<feature type="region of interest" description="Disordered" evidence="6">
    <location>
        <begin position="1"/>
        <end position="21"/>
    </location>
</feature>
<dbReference type="GO" id="GO:0008324">
    <property type="term" value="F:monoatomic cation transmembrane transporter activity"/>
    <property type="evidence" value="ECO:0007669"/>
    <property type="project" value="InterPro"/>
</dbReference>
<dbReference type="PANTHER" id="PTHR43840">
    <property type="entry name" value="MITOCHONDRIAL METAL TRANSPORTER 1-RELATED"/>
    <property type="match status" value="1"/>
</dbReference>
<dbReference type="EMBL" id="AANZ01000007">
    <property type="protein sequence ID" value="EAQ80883.1"/>
    <property type="molecule type" value="Genomic_DNA"/>
</dbReference>
<evidence type="ECO:0000256" key="3">
    <source>
        <dbReference type="ARBA" id="ARBA00022692"/>
    </source>
</evidence>
<evidence type="ECO:0000259" key="8">
    <source>
        <dbReference type="Pfam" id="PF01545"/>
    </source>
</evidence>
<dbReference type="OrthoDB" id="9806522at2"/>
<name>A3ZRW4_9BACT</name>
<evidence type="ECO:0000256" key="7">
    <source>
        <dbReference type="SAM" id="Phobius"/>
    </source>
</evidence>
<keyword evidence="4 7" id="KW-1133">Transmembrane helix</keyword>
<dbReference type="HOGENOM" id="CLU_899302_0_0_0"/>
<comment type="caution">
    <text evidence="9">The sequence shown here is derived from an EMBL/GenBank/DDBJ whole genome shotgun (WGS) entry which is preliminary data.</text>
</comment>
<dbReference type="eggNOG" id="COG0053">
    <property type="taxonomic scope" value="Bacteria"/>
</dbReference>
<dbReference type="InterPro" id="IPR050291">
    <property type="entry name" value="CDF_Transporter"/>
</dbReference>
<evidence type="ECO:0000256" key="2">
    <source>
        <dbReference type="ARBA" id="ARBA00022448"/>
    </source>
</evidence>
<dbReference type="Pfam" id="PF01545">
    <property type="entry name" value="Cation_efflux"/>
    <property type="match status" value="1"/>
</dbReference>
<organism evidence="9 10">
    <name type="scientific">Blastopirellula marina DSM 3645</name>
    <dbReference type="NCBI Taxonomy" id="314230"/>
    <lineage>
        <taxon>Bacteria</taxon>
        <taxon>Pseudomonadati</taxon>
        <taxon>Planctomycetota</taxon>
        <taxon>Planctomycetia</taxon>
        <taxon>Pirellulales</taxon>
        <taxon>Pirellulaceae</taxon>
        <taxon>Blastopirellula</taxon>
    </lineage>
</organism>
<dbReference type="GO" id="GO:0016020">
    <property type="term" value="C:membrane"/>
    <property type="evidence" value="ECO:0007669"/>
    <property type="project" value="UniProtKB-SubCell"/>
</dbReference>
<dbReference type="InterPro" id="IPR027469">
    <property type="entry name" value="Cation_efflux_TMD_sf"/>
</dbReference>
<evidence type="ECO:0000313" key="9">
    <source>
        <dbReference type="EMBL" id="EAQ80883.1"/>
    </source>
</evidence>
<keyword evidence="2" id="KW-0813">Transport</keyword>
<protein>
    <recommendedName>
        <fullName evidence="8">Cation efflux protein transmembrane domain-containing protein</fullName>
    </recommendedName>
</protein>